<evidence type="ECO:0000256" key="1">
    <source>
        <dbReference type="SAM" id="SignalP"/>
    </source>
</evidence>
<evidence type="ECO:0000313" key="3">
    <source>
        <dbReference type="Proteomes" id="UP000177269"/>
    </source>
</evidence>
<gene>
    <name evidence="2" type="ORF">A3G52_01965</name>
</gene>
<protein>
    <submittedName>
        <fullName evidence="2">Uncharacterized protein</fullName>
    </submittedName>
</protein>
<dbReference type="Proteomes" id="UP000177269">
    <property type="component" value="Unassembled WGS sequence"/>
</dbReference>
<feature type="signal peptide" evidence="1">
    <location>
        <begin position="1"/>
        <end position="22"/>
    </location>
</feature>
<sequence>MKKIYLIFTVAILFAGSGNTLAYNPNEVSSLDLTSMNDGGSVKVRKTQIITWNTKNFPSGAKVRINLIKKTGDSPFSYDLVKVIADRTENDGREEWKPSRGEQGENMMIQIGCSDASLFSGGCESDVSVSHFAIEGSFGANLASAFEAFFSFFKNLFS</sequence>
<organism evidence="2 3">
    <name type="scientific">Candidatus Taylorbacteria bacterium RIFCSPLOWO2_12_FULL_43_20</name>
    <dbReference type="NCBI Taxonomy" id="1802332"/>
    <lineage>
        <taxon>Bacteria</taxon>
        <taxon>Candidatus Tayloriibacteriota</taxon>
    </lineage>
</organism>
<evidence type="ECO:0000313" key="2">
    <source>
        <dbReference type="EMBL" id="OHA42986.1"/>
    </source>
</evidence>
<dbReference type="EMBL" id="MHSK01000002">
    <property type="protein sequence ID" value="OHA42986.1"/>
    <property type="molecule type" value="Genomic_DNA"/>
</dbReference>
<accession>A0A1G2P3S3</accession>
<name>A0A1G2P3S3_9BACT</name>
<comment type="caution">
    <text evidence="2">The sequence shown here is derived from an EMBL/GenBank/DDBJ whole genome shotgun (WGS) entry which is preliminary data.</text>
</comment>
<proteinExistence type="predicted"/>
<feature type="chain" id="PRO_5009583847" evidence="1">
    <location>
        <begin position="23"/>
        <end position="158"/>
    </location>
</feature>
<dbReference type="AlphaFoldDB" id="A0A1G2P3S3"/>
<reference evidence="2 3" key="1">
    <citation type="journal article" date="2016" name="Nat. Commun.">
        <title>Thousands of microbial genomes shed light on interconnected biogeochemical processes in an aquifer system.</title>
        <authorList>
            <person name="Anantharaman K."/>
            <person name="Brown C.T."/>
            <person name="Hug L.A."/>
            <person name="Sharon I."/>
            <person name="Castelle C.J."/>
            <person name="Probst A.J."/>
            <person name="Thomas B.C."/>
            <person name="Singh A."/>
            <person name="Wilkins M.J."/>
            <person name="Karaoz U."/>
            <person name="Brodie E.L."/>
            <person name="Williams K.H."/>
            <person name="Hubbard S.S."/>
            <person name="Banfield J.F."/>
        </authorList>
    </citation>
    <scope>NUCLEOTIDE SEQUENCE [LARGE SCALE GENOMIC DNA]</scope>
</reference>
<keyword evidence="1" id="KW-0732">Signal</keyword>